<evidence type="ECO:0000313" key="6">
    <source>
        <dbReference type="EMBL" id="KAG2205966.1"/>
    </source>
</evidence>
<gene>
    <name evidence="6" type="ORF">INT47_005284</name>
</gene>
<dbReference type="Proteomes" id="UP000603453">
    <property type="component" value="Unassembled WGS sequence"/>
</dbReference>
<dbReference type="GO" id="GO:0016787">
    <property type="term" value="F:hydrolase activity"/>
    <property type="evidence" value="ECO:0007669"/>
    <property type="project" value="UniProtKB-KW"/>
</dbReference>
<dbReference type="GO" id="GO:0043139">
    <property type="term" value="F:5'-3' DNA helicase activity"/>
    <property type="evidence" value="ECO:0007669"/>
    <property type="project" value="TreeGrafter"/>
</dbReference>
<dbReference type="OrthoDB" id="6513042at2759"/>
<dbReference type="InterPro" id="IPR011604">
    <property type="entry name" value="PDDEXK-like_dom_sf"/>
</dbReference>
<dbReference type="Gene3D" id="3.40.50.300">
    <property type="entry name" value="P-loop containing nucleotide triphosphate hydrolases"/>
    <property type="match status" value="2"/>
</dbReference>
<dbReference type="Pfam" id="PF13245">
    <property type="entry name" value="AAA_19"/>
    <property type="match status" value="1"/>
</dbReference>
<dbReference type="Gene3D" id="3.90.320.10">
    <property type="match status" value="1"/>
</dbReference>
<dbReference type="PANTHER" id="PTHR43788:SF8">
    <property type="entry name" value="DNA-BINDING PROTEIN SMUBP-2"/>
    <property type="match status" value="1"/>
</dbReference>
<evidence type="ECO:0000256" key="1">
    <source>
        <dbReference type="ARBA" id="ARBA00022741"/>
    </source>
</evidence>
<dbReference type="InterPro" id="IPR050534">
    <property type="entry name" value="Coronavir_polyprotein_1ab"/>
</dbReference>
<dbReference type="InterPro" id="IPR041679">
    <property type="entry name" value="DNA2/NAM7-like_C"/>
</dbReference>
<keyword evidence="7" id="KW-1185">Reference proteome</keyword>
<organism evidence="6 7">
    <name type="scientific">Mucor saturninus</name>
    <dbReference type="NCBI Taxonomy" id="64648"/>
    <lineage>
        <taxon>Eukaryota</taxon>
        <taxon>Fungi</taxon>
        <taxon>Fungi incertae sedis</taxon>
        <taxon>Mucoromycota</taxon>
        <taxon>Mucoromycotina</taxon>
        <taxon>Mucoromycetes</taxon>
        <taxon>Mucorales</taxon>
        <taxon>Mucorineae</taxon>
        <taxon>Mucoraceae</taxon>
        <taxon>Mucor</taxon>
    </lineage>
</organism>
<dbReference type="InterPro" id="IPR027417">
    <property type="entry name" value="P-loop_NTPase"/>
</dbReference>
<evidence type="ECO:0000313" key="7">
    <source>
        <dbReference type="Proteomes" id="UP000603453"/>
    </source>
</evidence>
<feature type="domain" description="DNA2/NAM7 helicase-like C-terminal" evidence="5">
    <location>
        <begin position="1052"/>
        <end position="1238"/>
    </location>
</feature>
<dbReference type="GO" id="GO:0005524">
    <property type="term" value="F:ATP binding"/>
    <property type="evidence" value="ECO:0007669"/>
    <property type="project" value="UniProtKB-KW"/>
</dbReference>
<dbReference type="SUPFAM" id="SSF52540">
    <property type="entry name" value="P-loop containing nucleoside triphosphate hydrolases"/>
    <property type="match status" value="1"/>
</dbReference>
<evidence type="ECO:0000256" key="4">
    <source>
        <dbReference type="ARBA" id="ARBA00022840"/>
    </source>
</evidence>
<evidence type="ECO:0000256" key="2">
    <source>
        <dbReference type="ARBA" id="ARBA00022801"/>
    </source>
</evidence>
<accession>A0A8H7RAB4</accession>
<reference evidence="6" key="1">
    <citation type="submission" date="2020-12" db="EMBL/GenBank/DDBJ databases">
        <title>Metabolic potential, ecology and presence of endohyphal bacteria is reflected in genomic diversity of Mucoromycotina.</title>
        <authorList>
            <person name="Muszewska A."/>
            <person name="Okrasinska A."/>
            <person name="Steczkiewicz K."/>
            <person name="Drgas O."/>
            <person name="Orlowska M."/>
            <person name="Perlinska-Lenart U."/>
            <person name="Aleksandrzak-Piekarczyk T."/>
            <person name="Szatraj K."/>
            <person name="Zielenkiewicz U."/>
            <person name="Pilsyk S."/>
            <person name="Malc E."/>
            <person name="Mieczkowski P."/>
            <person name="Kruszewska J.S."/>
            <person name="Biernat P."/>
            <person name="Pawlowska J."/>
        </authorList>
    </citation>
    <scope>NUCLEOTIDE SEQUENCE</scope>
    <source>
        <strain evidence="6">WA0000017839</strain>
    </source>
</reference>
<dbReference type="PANTHER" id="PTHR43788">
    <property type="entry name" value="DNA2/NAM7 HELICASE FAMILY MEMBER"/>
    <property type="match status" value="1"/>
</dbReference>
<dbReference type="CDD" id="cd18808">
    <property type="entry name" value="SF1_C_Upf1"/>
    <property type="match status" value="1"/>
</dbReference>
<dbReference type="Pfam" id="PF13087">
    <property type="entry name" value="AAA_12"/>
    <property type="match status" value="1"/>
</dbReference>
<keyword evidence="4" id="KW-0067">ATP-binding</keyword>
<keyword evidence="2" id="KW-0378">Hydrolase</keyword>
<name>A0A8H7RAB4_9FUNG</name>
<dbReference type="EMBL" id="JAEPRD010000033">
    <property type="protein sequence ID" value="KAG2205966.1"/>
    <property type="molecule type" value="Genomic_DNA"/>
</dbReference>
<evidence type="ECO:0000259" key="5">
    <source>
        <dbReference type="Pfam" id="PF13087"/>
    </source>
</evidence>
<dbReference type="InterPro" id="IPR047187">
    <property type="entry name" value="SF1_C_Upf1"/>
</dbReference>
<protein>
    <recommendedName>
        <fullName evidence="5">DNA2/NAM7 helicase-like C-terminal domain-containing protein</fullName>
    </recommendedName>
</protein>
<keyword evidence="3" id="KW-0347">Helicase</keyword>
<sequence length="1287" mass="148031">MLSMSGEDIKEEEINVEARYSISSLASSIHYNCKKHIYLLSRSRRALMKTEDSHVKSSVSEAHCDRGNAFEDNLFQLHKSVMVDHSLSTDFKKILHEAEPNTYLYQLKFKLPEAFYTDVIGNTTAYRINNFIPDFLYIRQDPVTKVRKILIIDAKSSKEMSKSHQFQVTSYAFFLEYLIRDIRNLEIDEMGGVWLPNDLDKPITFRIDFILNKIKFIYMNTLIEISNNSDPDWILGKKCTTCQFLTRCKGDAKGTVRSIPYMDQAKASRLKESVVDIEDLSELLQNLKIESQTSNTGYESYIDAYTDTKPQFLGHASVTIAKETDHAIYIYLQVDNFSQKPFLYGIETIDSKSNQKILNKYYATDYDEHIEHQVETYSAFMDNFVSDLALTLSLMDEVSSRCLIYVYNGLEKSVLQSMLTNIVSSEGKDLTTLNQARKEEIVSDAMRCLVVLFQDTQLLGLPGVVDFPSMDDIQRTSSVGRFVSIEDILQQNIALGVSGFYSLFDAVTWMAEAFIQDEDDDLSGLDLNDIYNSWKGPHAEDELRYSTQHYVSQRFFWLQEIVQTFWSLANRYMEDTDCELFPLICTVFQWPVVQPFRNPILAKLVFFRQLECIKACDDLRMDRIRDLSRIDHAGMGETNTGGLILDLVGQQRVNQYVTHLRFAIRPLTNGPYVQQKIDRLSIDTFKRYILVPDTREDIVSTIQYSDLLYLNKTNYVKHAIRCVNVAEINGDEVVLAGASIPKSITYLRYRLYQRYVDFTTLANIEGLKRLDEQEDMDVIKLIEDPNSWADIHDETSHLDATAIKLRDAFSMSPSQKDISANILEKRLQIIWGPPGSGKTEFLALFVNWFIQCSSKKDILIGVTAFTRDAIFNLLKRIEKIQKRHGFTNLFSIIYVHGPTNDKTFDDDSNMIGCTWDKSYSLIRGMNRDEAKPNIYVMGATVWSWDKIRTKWKTFKGCDMLILDESTQVLVSDALLAIACLKRPNGKLIIAGDHMQLGPIIKNDYSNTISRLDDPLLFGSIQQCLMRTKENHAIPTREFLLQKGALHDFGPNTLQLKDNWRMNEELNEFFQQVYGPDYTSRYPKIKLHLDWTGIEDPKLNLIQRILDPTQAMTLVKLEGFGFDNSLVEAEADVVKTIVELYLEARQTNVSPAHIPVHRDTVEPKVMIVTPYNKQRIAIKRRVPSAVPVDTVEKMQGQECDFIIACFSCASSHQRNYQFLRDFRRWNVALSRARCKVVILTVDAIMNPNPTEGILQSFDKTLEPTDGWALLCLLQQWTMKKNSTVNWTL</sequence>
<comment type="caution">
    <text evidence="6">The sequence shown here is derived from an EMBL/GenBank/DDBJ whole genome shotgun (WGS) entry which is preliminary data.</text>
</comment>
<evidence type="ECO:0000256" key="3">
    <source>
        <dbReference type="ARBA" id="ARBA00022806"/>
    </source>
</evidence>
<keyword evidence="1" id="KW-0547">Nucleotide-binding</keyword>
<proteinExistence type="predicted"/>